<dbReference type="GO" id="GO:0080044">
    <property type="term" value="F:quercetin 7-O-glucosyltransferase activity"/>
    <property type="evidence" value="ECO:0007669"/>
    <property type="project" value="TreeGrafter"/>
</dbReference>
<evidence type="ECO:0000256" key="4">
    <source>
        <dbReference type="RuleBase" id="RU362057"/>
    </source>
</evidence>
<dbReference type="SUPFAM" id="SSF53756">
    <property type="entry name" value="UDP-Glycosyltransferase/glycogen phosphorylase"/>
    <property type="match status" value="1"/>
</dbReference>
<organism evidence="5 6">
    <name type="scientific">Paspalum notatum var. saurae</name>
    <dbReference type="NCBI Taxonomy" id="547442"/>
    <lineage>
        <taxon>Eukaryota</taxon>
        <taxon>Viridiplantae</taxon>
        <taxon>Streptophyta</taxon>
        <taxon>Embryophyta</taxon>
        <taxon>Tracheophyta</taxon>
        <taxon>Spermatophyta</taxon>
        <taxon>Magnoliopsida</taxon>
        <taxon>Liliopsida</taxon>
        <taxon>Poales</taxon>
        <taxon>Poaceae</taxon>
        <taxon>PACMAD clade</taxon>
        <taxon>Panicoideae</taxon>
        <taxon>Andropogonodae</taxon>
        <taxon>Paspaleae</taxon>
        <taxon>Paspalinae</taxon>
        <taxon>Paspalum</taxon>
    </lineage>
</organism>
<dbReference type="AlphaFoldDB" id="A0AAQ3U9G0"/>
<keyword evidence="6" id="KW-1185">Reference proteome</keyword>
<dbReference type="EC" id="2.4.1.-" evidence="4"/>
<keyword evidence="2 3" id="KW-0808">Transferase</keyword>
<dbReference type="PANTHER" id="PTHR11926:SF1534">
    <property type="entry name" value="GLYCOSYLTRANSFERASE"/>
    <property type="match status" value="1"/>
</dbReference>
<dbReference type="PANTHER" id="PTHR11926">
    <property type="entry name" value="GLUCOSYL/GLUCURONOSYL TRANSFERASES"/>
    <property type="match status" value="1"/>
</dbReference>
<proteinExistence type="inferred from homology"/>
<evidence type="ECO:0000256" key="2">
    <source>
        <dbReference type="ARBA" id="ARBA00022679"/>
    </source>
</evidence>
<dbReference type="PROSITE" id="PS00375">
    <property type="entry name" value="UDPGT"/>
    <property type="match status" value="1"/>
</dbReference>
<accession>A0AAQ3U9G0</accession>
<evidence type="ECO:0000313" key="5">
    <source>
        <dbReference type="EMBL" id="WVZ88023.1"/>
    </source>
</evidence>
<name>A0AAQ3U9G0_PASNO</name>
<evidence type="ECO:0000256" key="3">
    <source>
        <dbReference type="RuleBase" id="RU003718"/>
    </source>
</evidence>
<keyword evidence="3" id="KW-0328">Glycosyltransferase</keyword>
<reference evidence="5 6" key="1">
    <citation type="submission" date="2024-02" db="EMBL/GenBank/DDBJ databases">
        <title>High-quality chromosome-scale genome assembly of Pensacola bahiagrass (Paspalum notatum Flugge var. saurae).</title>
        <authorList>
            <person name="Vega J.M."/>
            <person name="Podio M."/>
            <person name="Orjuela J."/>
            <person name="Siena L.A."/>
            <person name="Pessino S.C."/>
            <person name="Combes M.C."/>
            <person name="Mariac C."/>
            <person name="Albertini E."/>
            <person name="Pupilli F."/>
            <person name="Ortiz J.P.A."/>
            <person name="Leblanc O."/>
        </authorList>
    </citation>
    <scope>NUCLEOTIDE SEQUENCE [LARGE SCALE GENOMIC DNA]</scope>
    <source>
        <strain evidence="5">R1</strain>
        <tissue evidence="5">Leaf</tissue>
    </source>
</reference>
<gene>
    <name evidence="5" type="ORF">U9M48_034585</name>
</gene>
<dbReference type="Pfam" id="PF00201">
    <property type="entry name" value="UDPGT"/>
    <property type="match status" value="1"/>
</dbReference>
<sequence length="505" mass="55821">MAADDGEGNHVVHDHKHGSSHHHFLVVSYGIQSHVNPGRVLAHRLVRLGGGVTNNNGSSILATLAVPVATHRRMFPSLAGGANETTTTDGVISYVPYSNGFDDGSTPKSPEEWDRSSRATSRSLSALLTRFAAGGRPVTCVVCTLMVPGVLDVVREHGIPLAVYWIQPATVLATYYHYFHGYGELIATAAAAMDPTYEVSLPGLGLGRCRPLRVRDLPSYLVDSHTDDAETTNKFLWELYEYMDQWRPRVLVNTSYELEAAALTEMERHLDIFPIGPVVRSSAAEDLPARIHLFKHDDVDKKRYMDWLRAHRDKTVVYMSFGSITKCTKLQMEEVVQGLQRCGWPYLLVVRKDGLEEDDDGLQEMITTQDDEMGMVVDWCEQLEVLSHPAVGCFVTHCGWNSTLEAVVSGVPIVGVPKTFDQPTSMYLMEVEWTIGVRGECDSEGVLMGTELARCIEMVMGEGTTATAMRERAGAMKEMARETADAGGPAERNLRDFVTTFQAHT</sequence>
<protein>
    <recommendedName>
        <fullName evidence="4">Glycosyltransferase</fullName>
        <ecNumber evidence="4">2.4.1.-</ecNumber>
    </recommendedName>
</protein>
<dbReference type="EMBL" id="CP144752">
    <property type="protein sequence ID" value="WVZ88023.1"/>
    <property type="molecule type" value="Genomic_DNA"/>
</dbReference>
<dbReference type="Gene3D" id="3.40.50.2000">
    <property type="entry name" value="Glycogen Phosphorylase B"/>
    <property type="match status" value="2"/>
</dbReference>
<dbReference type="FunFam" id="3.40.50.2000:FF:000019">
    <property type="entry name" value="Glycosyltransferase"/>
    <property type="match status" value="1"/>
</dbReference>
<comment type="similarity">
    <text evidence="1 3">Belongs to the UDP-glycosyltransferase family.</text>
</comment>
<dbReference type="CDD" id="cd03784">
    <property type="entry name" value="GT1_Gtf-like"/>
    <property type="match status" value="1"/>
</dbReference>
<dbReference type="GO" id="GO:0080043">
    <property type="term" value="F:quercetin 3-O-glucosyltransferase activity"/>
    <property type="evidence" value="ECO:0007669"/>
    <property type="project" value="TreeGrafter"/>
</dbReference>
<dbReference type="InterPro" id="IPR002213">
    <property type="entry name" value="UDP_glucos_trans"/>
</dbReference>
<dbReference type="InterPro" id="IPR035595">
    <property type="entry name" value="UDP_glycos_trans_CS"/>
</dbReference>
<evidence type="ECO:0000313" key="6">
    <source>
        <dbReference type="Proteomes" id="UP001341281"/>
    </source>
</evidence>
<evidence type="ECO:0000256" key="1">
    <source>
        <dbReference type="ARBA" id="ARBA00009995"/>
    </source>
</evidence>
<dbReference type="Proteomes" id="UP001341281">
    <property type="component" value="Chromosome 08"/>
</dbReference>